<protein>
    <submittedName>
        <fullName evidence="2">Uncharacterized protein</fullName>
    </submittedName>
</protein>
<keyword evidence="1" id="KW-0812">Transmembrane</keyword>
<feature type="transmembrane region" description="Helical" evidence="1">
    <location>
        <begin position="70"/>
        <end position="91"/>
    </location>
</feature>
<dbReference type="EMBL" id="JAQQWI010000002">
    <property type="protein sequence ID" value="KAK8037699.1"/>
    <property type="molecule type" value="Genomic_DNA"/>
</dbReference>
<feature type="transmembrane region" description="Helical" evidence="1">
    <location>
        <begin position="12"/>
        <end position="31"/>
    </location>
</feature>
<name>A0ABR1SVG6_9PEZI</name>
<gene>
    <name evidence="2" type="ORF">PG991_001045</name>
</gene>
<evidence type="ECO:0000313" key="2">
    <source>
        <dbReference type="EMBL" id="KAK8037699.1"/>
    </source>
</evidence>
<keyword evidence="1" id="KW-0472">Membrane</keyword>
<keyword evidence="1" id="KW-1133">Transmembrane helix</keyword>
<sequence length="172" mass="19385">MARITPIRASLMGLELLFSIVTFVLFCIAYPDNYRTRLWSIGGERGWNSNPHLRIYYYANHEDPPEIPLIWSQSLTDSALAIATLSLILCVSRMVLSFYSFMMPAFGILYDAVLAMCWYYSANAQSSADLSDSEHISTRPWYLERACSAVAASDNDACFIGKMCFYVALVSL</sequence>
<evidence type="ECO:0000313" key="3">
    <source>
        <dbReference type="Proteomes" id="UP001396898"/>
    </source>
</evidence>
<accession>A0ABR1SVG6</accession>
<keyword evidence="3" id="KW-1185">Reference proteome</keyword>
<feature type="transmembrane region" description="Helical" evidence="1">
    <location>
        <begin position="98"/>
        <end position="121"/>
    </location>
</feature>
<comment type="caution">
    <text evidence="2">The sequence shown here is derived from an EMBL/GenBank/DDBJ whole genome shotgun (WGS) entry which is preliminary data.</text>
</comment>
<proteinExistence type="predicted"/>
<evidence type="ECO:0000256" key="1">
    <source>
        <dbReference type="SAM" id="Phobius"/>
    </source>
</evidence>
<dbReference type="Proteomes" id="UP001396898">
    <property type="component" value="Unassembled WGS sequence"/>
</dbReference>
<organism evidence="2 3">
    <name type="scientific">Apiospora marii</name>
    <dbReference type="NCBI Taxonomy" id="335849"/>
    <lineage>
        <taxon>Eukaryota</taxon>
        <taxon>Fungi</taxon>
        <taxon>Dikarya</taxon>
        <taxon>Ascomycota</taxon>
        <taxon>Pezizomycotina</taxon>
        <taxon>Sordariomycetes</taxon>
        <taxon>Xylariomycetidae</taxon>
        <taxon>Amphisphaeriales</taxon>
        <taxon>Apiosporaceae</taxon>
        <taxon>Apiospora</taxon>
    </lineage>
</organism>
<reference evidence="2 3" key="1">
    <citation type="submission" date="2023-01" db="EMBL/GenBank/DDBJ databases">
        <title>Analysis of 21 Apiospora genomes using comparative genomics revels a genus with tremendous synthesis potential of carbohydrate active enzymes and secondary metabolites.</title>
        <authorList>
            <person name="Sorensen T."/>
        </authorList>
    </citation>
    <scope>NUCLEOTIDE SEQUENCE [LARGE SCALE GENOMIC DNA]</scope>
    <source>
        <strain evidence="2 3">CBS 20057</strain>
    </source>
</reference>